<dbReference type="Pfam" id="PF01416">
    <property type="entry name" value="PseudoU_synth_1"/>
    <property type="match status" value="2"/>
</dbReference>
<dbReference type="STRING" id="98804.BTSPAZIEG_0140"/>
<protein>
    <recommendedName>
        <fullName evidence="4">tRNA pseudouridine synthase A</fullName>
        <ecNumber evidence="4">5.4.99.12</ecNumber>
    </recommendedName>
    <alternativeName>
        <fullName evidence="4">tRNA pseudouridine(38-40) synthase</fullName>
    </alternativeName>
    <alternativeName>
        <fullName evidence="4">tRNA pseudouridylate synthase I</fullName>
    </alternativeName>
    <alternativeName>
        <fullName evidence="4">tRNA-uridine isomerase I</fullName>
    </alternativeName>
</protein>
<dbReference type="PATRIC" id="fig|98804.3.peg.133"/>
<evidence type="ECO:0000256" key="8">
    <source>
        <dbReference type="SAM" id="Phobius"/>
    </source>
</evidence>
<dbReference type="GO" id="GO:0003723">
    <property type="term" value="F:RNA binding"/>
    <property type="evidence" value="ECO:0007669"/>
    <property type="project" value="InterPro"/>
</dbReference>
<dbReference type="SUPFAM" id="SSF55120">
    <property type="entry name" value="Pseudouridine synthase"/>
    <property type="match status" value="1"/>
</dbReference>
<accession>A0A161K9Q6</accession>
<dbReference type="PANTHER" id="PTHR11142">
    <property type="entry name" value="PSEUDOURIDYLATE SYNTHASE"/>
    <property type="match status" value="1"/>
</dbReference>
<reference evidence="11" key="1">
    <citation type="submission" date="2015-10" db="EMBL/GenBank/DDBJ databases">
        <authorList>
            <person name="Manzano-Marin A."/>
            <person name="Manzano-Marin A."/>
        </authorList>
    </citation>
    <scope>NUCLEOTIDE SEQUENCE [LARGE SCALE GENOMIC DNA]</scope>
    <source>
        <strain evidence="11">BTs</strain>
    </source>
</reference>
<dbReference type="HAMAP" id="MF_00171">
    <property type="entry name" value="TruA"/>
    <property type="match status" value="1"/>
</dbReference>
<keyword evidence="8" id="KW-0812">Transmembrane</keyword>
<evidence type="ECO:0000313" key="11">
    <source>
        <dbReference type="Proteomes" id="UP000243633"/>
    </source>
</evidence>
<evidence type="ECO:0000259" key="9">
    <source>
        <dbReference type="Pfam" id="PF01416"/>
    </source>
</evidence>
<feature type="domain" description="Pseudouridine synthase I TruA alpha/beta" evidence="9">
    <location>
        <begin position="8"/>
        <end position="102"/>
    </location>
</feature>
<sequence>MKFVCGLQYKGSLYKGWQKQKKVPTIQYYLEKAISIIANHKIETVCAGRTDCGVHSFGQVIHFETFVVRSLKSWLKGINSLLPKDITLLWIKKISIDFNARFSALKRFYRYIIFNHTLRSSFFFEYYYYVYKNLNVCLMKKVSFFLVGEHDFINFQGSQKNSINCTKRRIFKVKIFKINNFIIIDIIANSFLYHMVRNIVGALLLVGLSKKSEIWFKDLIFSKLPQKFYTTVPACGLYLMAVMYPKHFNIPFFISFKRFKNFFF</sequence>
<feature type="transmembrane region" description="Helical" evidence="8">
    <location>
        <begin position="178"/>
        <end position="208"/>
    </location>
</feature>
<feature type="binding site" evidence="4 6">
    <location>
        <position position="109"/>
    </location>
    <ligand>
        <name>substrate</name>
    </ligand>
</feature>
<evidence type="ECO:0000256" key="7">
    <source>
        <dbReference type="RuleBase" id="RU003792"/>
    </source>
</evidence>
<dbReference type="InterPro" id="IPR020103">
    <property type="entry name" value="PsdUridine_synth_cat_dom_sf"/>
</dbReference>
<dbReference type="PIRSF" id="PIRSF001430">
    <property type="entry name" value="tRNA_psdUrid_synth"/>
    <property type="match status" value="1"/>
</dbReference>
<dbReference type="EC" id="5.4.99.12" evidence="4"/>
<feature type="domain" description="Pseudouridine synthase I TruA alpha/beta" evidence="9">
    <location>
        <begin position="146"/>
        <end position="245"/>
    </location>
</feature>
<dbReference type="InterPro" id="IPR020095">
    <property type="entry name" value="PsdUridine_synth_TruA_C"/>
</dbReference>
<dbReference type="FunFam" id="3.30.70.580:FF:000001">
    <property type="entry name" value="tRNA pseudouridine synthase A"/>
    <property type="match status" value="1"/>
</dbReference>
<evidence type="ECO:0000256" key="5">
    <source>
        <dbReference type="PIRSR" id="PIRSR001430-1"/>
    </source>
</evidence>
<proteinExistence type="inferred from homology"/>
<comment type="catalytic activity">
    <reaction evidence="4 7">
        <text>uridine(38/39/40) in tRNA = pseudouridine(38/39/40) in tRNA</text>
        <dbReference type="Rhea" id="RHEA:22376"/>
        <dbReference type="Rhea" id="RHEA-COMP:10085"/>
        <dbReference type="Rhea" id="RHEA-COMP:10087"/>
        <dbReference type="ChEBI" id="CHEBI:65314"/>
        <dbReference type="ChEBI" id="CHEBI:65315"/>
        <dbReference type="EC" id="5.4.99.12"/>
    </reaction>
</comment>
<dbReference type="CDD" id="cd02570">
    <property type="entry name" value="PseudoU_synth_EcTruA"/>
    <property type="match status" value="1"/>
</dbReference>
<name>A0A161K9Q6_BUCTT</name>
<dbReference type="InterPro" id="IPR001406">
    <property type="entry name" value="PsdUridine_synth_TruA"/>
</dbReference>
<dbReference type="AlphaFoldDB" id="A0A161K9Q6"/>
<dbReference type="GO" id="GO:0031119">
    <property type="term" value="P:tRNA pseudouridine synthesis"/>
    <property type="evidence" value="ECO:0007669"/>
    <property type="project" value="UniProtKB-UniRule"/>
</dbReference>
<feature type="active site" description="Nucleophile" evidence="4 5">
    <location>
        <position position="51"/>
    </location>
</feature>
<dbReference type="GO" id="GO:0160147">
    <property type="term" value="F:tRNA pseudouridine(38-40) synthase activity"/>
    <property type="evidence" value="ECO:0007669"/>
    <property type="project" value="UniProtKB-EC"/>
</dbReference>
<comment type="similarity">
    <text evidence="1 4 7">Belongs to the tRNA pseudouridine synthase TruA family.</text>
</comment>
<keyword evidence="8" id="KW-1133">Transmembrane helix</keyword>
<comment type="function">
    <text evidence="4">Formation of pseudouridine at positions 38, 39 and 40 in the anticodon stem and loop of transfer RNAs.</text>
</comment>
<feature type="transmembrane region" description="Helical" evidence="8">
    <location>
        <begin position="228"/>
        <end position="245"/>
    </location>
</feature>
<comment type="subunit">
    <text evidence="4">Homodimer.</text>
</comment>
<keyword evidence="3 4" id="KW-0413">Isomerase</keyword>
<dbReference type="Gene3D" id="3.30.70.660">
    <property type="entry name" value="Pseudouridine synthase I, catalytic domain, C-terminal subdomain"/>
    <property type="match status" value="1"/>
</dbReference>
<evidence type="ECO:0000256" key="1">
    <source>
        <dbReference type="ARBA" id="ARBA00009375"/>
    </source>
</evidence>
<keyword evidence="8" id="KW-0472">Membrane</keyword>
<keyword evidence="2 4" id="KW-0819">tRNA processing</keyword>
<dbReference type="RefSeq" id="WP_075472484.1">
    <property type="nucleotide sequence ID" value="NZ_CP135003.1"/>
</dbReference>
<comment type="caution">
    <text evidence="4">Lacks conserved residue(s) required for the propagation of feature annotation.</text>
</comment>
<evidence type="ECO:0000256" key="3">
    <source>
        <dbReference type="ARBA" id="ARBA00023235"/>
    </source>
</evidence>
<dbReference type="OrthoDB" id="9811823at2"/>
<evidence type="ECO:0000313" key="10">
    <source>
        <dbReference type="EMBL" id="CUR53119.1"/>
    </source>
</evidence>
<dbReference type="Proteomes" id="UP000243633">
    <property type="component" value="Chromosome 1"/>
</dbReference>
<gene>
    <name evidence="4 10" type="primary">truA</name>
    <name evidence="10" type="ORF">BTSPAZIEG_0140</name>
</gene>
<evidence type="ECO:0000256" key="4">
    <source>
        <dbReference type="HAMAP-Rule" id="MF_00171"/>
    </source>
</evidence>
<dbReference type="Gene3D" id="3.30.70.580">
    <property type="entry name" value="Pseudouridine synthase I, catalytic domain, N-terminal subdomain"/>
    <property type="match status" value="1"/>
</dbReference>
<dbReference type="InterPro" id="IPR020094">
    <property type="entry name" value="TruA/RsuA/RluB/E/F_N"/>
</dbReference>
<evidence type="ECO:0000256" key="6">
    <source>
        <dbReference type="PIRSR" id="PIRSR001430-2"/>
    </source>
</evidence>
<organism evidence="10 11">
    <name type="scientific">Buchnera aphidicola subsp. Tuberolachnus salignus</name>
    <dbReference type="NCBI Taxonomy" id="98804"/>
    <lineage>
        <taxon>Bacteria</taxon>
        <taxon>Pseudomonadati</taxon>
        <taxon>Pseudomonadota</taxon>
        <taxon>Gammaproteobacteria</taxon>
        <taxon>Enterobacterales</taxon>
        <taxon>Erwiniaceae</taxon>
        <taxon>Buchnera</taxon>
    </lineage>
</organism>
<dbReference type="NCBIfam" id="TIGR00071">
    <property type="entry name" value="hisT_truA"/>
    <property type="match status" value="1"/>
</dbReference>
<evidence type="ECO:0000256" key="2">
    <source>
        <dbReference type="ARBA" id="ARBA00022694"/>
    </source>
</evidence>
<dbReference type="EMBL" id="LN890285">
    <property type="protein sequence ID" value="CUR53119.1"/>
    <property type="molecule type" value="Genomic_DNA"/>
</dbReference>
<dbReference type="PANTHER" id="PTHR11142:SF0">
    <property type="entry name" value="TRNA PSEUDOURIDINE SYNTHASE-LIKE 1"/>
    <property type="match status" value="1"/>
</dbReference>
<dbReference type="InterPro" id="IPR020097">
    <property type="entry name" value="PsdUridine_synth_TruA_a/b_dom"/>
</dbReference>
<keyword evidence="11" id="KW-1185">Reference proteome</keyword>